<protein>
    <submittedName>
        <fullName evidence="1">Uncharacterized protein</fullName>
    </submittedName>
</protein>
<dbReference type="AlphaFoldDB" id="A0A8J6AC20"/>
<sequence length="93" mass="10257">YTELAVSGCIYHENEDILGHQTANIPEKADICPRGFTVTVKSPEAPEEGAKMSSFLKETTLILNQIQQATIVKTGISEILGMVSIYLKNEQFL</sequence>
<accession>A0A8J6AC20</accession>
<gene>
    <name evidence="1" type="ORF">J0S82_012444</name>
</gene>
<evidence type="ECO:0000313" key="1">
    <source>
        <dbReference type="EMBL" id="KAG8518819.1"/>
    </source>
</evidence>
<proteinExistence type="predicted"/>
<feature type="non-terminal residue" evidence="1">
    <location>
        <position position="93"/>
    </location>
</feature>
<keyword evidence="2" id="KW-1185">Reference proteome</keyword>
<name>A0A8J6AC20_GALPY</name>
<dbReference type="Proteomes" id="UP000700334">
    <property type="component" value="Unassembled WGS sequence"/>
</dbReference>
<feature type="non-terminal residue" evidence="1">
    <location>
        <position position="1"/>
    </location>
</feature>
<comment type="caution">
    <text evidence="1">The sequence shown here is derived from an EMBL/GenBank/DDBJ whole genome shotgun (WGS) entry which is preliminary data.</text>
</comment>
<dbReference type="EMBL" id="JAGFMF010011623">
    <property type="protein sequence ID" value="KAG8518819.1"/>
    <property type="molecule type" value="Genomic_DNA"/>
</dbReference>
<reference evidence="1" key="1">
    <citation type="journal article" date="2021" name="Evol. Appl.">
        <title>The genome of the Pyrenean desman and the effects of bottlenecks and inbreeding on the genomic landscape of an endangered species.</title>
        <authorList>
            <person name="Escoda L."/>
            <person name="Castresana J."/>
        </authorList>
    </citation>
    <scope>NUCLEOTIDE SEQUENCE</scope>
    <source>
        <strain evidence="1">IBE-C5619</strain>
    </source>
</reference>
<organism evidence="1 2">
    <name type="scientific">Galemys pyrenaicus</name>
    <name type="common">Iberian desman</name>
    <name type="synonym">Pyrenean desman</name>
    <dbReference type="NCBI Taxonomy" id="202257"/>
    <lineage>
        <taxon>Eukaryota</taxon>
        <taxon>Metazoa</taxon>
        <taxon>Chordata</taxon>
        <taxon>Craniata</taxon>
        <taxon>Vertebrata</taxon>
        <taxon>Euteleostomi</taxon>
        <taxon>Mammalia</taxon>
        <taxon>Eutheria</taxon>
        <taxon>Laurasiatheria</taxon>
        <taxon>Eulipotyphla</taxon>
        <taxon>Talpidae</taxon>
        <taxon>Galemys</taxon>
    </lineage>
</organism>
<evidence type="ECO:0000313" key="2">
    <source>
        <dbReference type="Proteomes" id="UP000700334"/>
    </source>
</evidence>